<dbReference type="NCBIfam" id="TIGR00203">
    <property type="entry name" value="cydB"/>
    <property type="match status" value="1"/>
</dbReference>
<keyword evidence="4 7" id="KW-0812">Transmembrane</keyword>
<dbReference type="Pfam" id="PF02322">
    <property type="entry name" value="Cyt_bd_oxida_II"/>
    <property type="match status" value="1"/>
</dbReference>
<evidence type="ECO:0000313" key="9">
    <source>
        <dbReference type="Proteomes" id="UP001325479"/>
    </source>
</evidence>
<feature type="transmembrane region" description="Helical" evidence="7">
    <location>
        <begin position="194"/>
        <end position="212"/>
    </location>
</feature>
<keyword evidence="3" id="KW-1003">Cell membrane</keyword>
<evidence type="ECO:0000256" key="7">
    <source>
        <dbReference type="SAM" id="Phobius"/>
    </source>
</evidence>
<feature type="transmembrane region" description="Helical" evidence="7">
    <location>
        <begin position="301"/>
        <end position="324"/>
    </location>
</feature>
<dbReference type="PANTHER" id="PTHR43141:SF4">
    <property type="entry name" value="CYTOCHROME BD2 SUBUNIT II"/>
    <property type="match status" value="1"/>
</dbReference>
<feature type="transmembrane region" description="Helical" evidence="7">
    <location>
        <begin position="118"/>
        <end position="141"/>
    </location>
</feature>
<keyword evidence="9" id="KW-1185">Reference proteome</keyword>
<comment type="subcellular location">
    <subcellularLocation>
        <location evidence="1">Cell membrane</location>
        <topology evidence="1">Multi-pass membrane protein</topology>
    </subcellularLocation>
</comment>
<organism evidence="8 9">
    <name type="scientific">Paraburkholderia kururiensis</name>
    <dbReference type="NCBI Taxonomy" id="984307"/>
    <lineage>
        <taxon>Bacteria</taxon>
        <taxon>Pseudomonadati</taxon>
        <taxon>Pseudomonadota</taxon>
        <taxon>Betaproteobacteria</taxon>
        <taxon>Burkholderiales</taxon>
        <taxon>Burkholderiaceae</taxon>
        <taxon>Paraburkholderia</taxon>
    </lineage>
</organism>
<name>A0ABZ0WTE9_9BURK</name>
<keyword evidence="6 7" id="KW-0472">Membrane</keyword>
<evidence type="ECO:0000256" key="3">
    <source>
        <dbReference type="ARBA" id="ARBA00022475"/>
    </source>
</evidence>
<feature type="transmembrane region" description="Helical" evidence="7">
    <location>
        <begin position="258"/>
        <end position="281"/>
    </location>
</feature>
<evidence type="ECO:0000256" key="5">
    <source>
        <dbReference type="ARBA" id="ARBA00022989"/>
    </source>
</evidence>
<evidence type="ECO:0000256" key="6">
    <source>
        <dbReference type="ARBA" id="ARBA00023136"/>
    </source>
</evidence>
<evidence type="ECO:0000256" key="2">
    <source>
        <dbReference type="ARBA" id="ARBA00007543"/>
    </source>
</evidence>
<comment type="similarity">
    <text evidence="2">Belongs to the cytochrome ubiquinol oxidase subunit 2 family.</text>
</comment>
<accession>A0ABZ0WTE9</accession>
<reference evidence="8 9" key="1">
    <citation type="submission" date="2023-12" db="EMBL/GenBank/DDBJ databases">
        <title>Genome sequencing and assembly of bacterial species from a model synthetic community.</title>
        <authorList>
            <person name="Hogle S.L."/>
        </authorList>
    </citation>
    <scope>NUCLEOTIDE SEQUENCE [LARGE SCALE GENOMIC DNA]</scope>
    <source>
        <strain evidence="8 9">HAMBI 2494</strain>
    </source>
</reference>
<feature type="transmembrane region" description="Helical" evidence="7">
    <location>
        <begin position="7"/>
        <end position="24"/>
    </location>
</feature>
<sequence>MQQLDLVPLWAGILALGVLMYVLLDGFDLGVGMLLLLRRDEAHRDLMVGSVAPVWDFNETWLVLGGTALLAAFPVAFAIVVPAVYFPVAAMLLGLLFRGVAFEFRDIPGSHKHAWNGAFAYGSLVATFAQGVVAGMFVHGFPAVNGQYAGTSWDWIAPFPLMTGVGLIAGYVLLGATWLVLKTEGALQDWARRMASRAVVGVFAFIVVVSVWTPLTDPRIAARWFSWPNLLFFSPVPALTVVLAVLLVWALRARRDVLPFLCSIGLFFLSFTGLVISLWPYVVPPSVTWHDAAAAPMSHEFLLIGTAFLLPVLMLYVCWSYWVFRGKVRSDTGYGHM</sequence>
<dbReference type="InterPro" id="IPR003317">
    <property type="entry name" value="Cyt-d_oxidase_su2"/>
</dbReference>
<protein>
    <submittedName>
        <fullName evidence="8">Cytochrome d ubiquinol oxidase subunit II</fullName>
    </submittedName>
</protein>
<dbReference type="EMBL" id="CP139965">
    <property type="protein sequence ID" value="WQD80523.1"/>
    <property type="molecule type" value="Genomic_DNA"/>
</dbReference>
<dbReference type="PANTHER" id="PTHR43141">
    <property type="entry name" value="CYTOCHROME BD2 SUBUNIT II"/>
    <property type="match status" value="1"/>
</dbReference>
<proteinExistence type="inferred from homology"/>
<dbReference type="RefSeq" id="WP_114811128.1">
    <property type="nucleotide sequence ID" value="NZ_CP139965.1"/>
</dbReference>
<feature type="transmembrane region" description="Helical" evidence="7">
    <location>
        <begin position="68"/>
        <end position="97"/>
    </location>
</feature>
<keyword evidence="5 7" id="KW-1133">Transmembrane helix</keyword>
<dbReference type="Proteomes" id="UP001325479">
    <property type="component" value="Chromosome"/>
</dbReference>
<gene>
    <name evidence="8" type="primary">cydB</name>
    <name evidence="8" type="ORF">U0042_13050</name>
</gene>
<feature type="transmembrane region" description="Helical" evidence="7">
    <location>
        <begin position="232"/>
        <end position="251"/>
    </location>
</feature>
<feature type="transmembrane region" description="Helical" evidence="7">
    <location>
        <begin position="161"/>
        <end position="182"/>
    </location>
</feature>
<evidence type="ECO:0000256" key="1">
    <source>
        <dbReference type="ARBA" id="ARBA00004651"/>
    </source>
</evidence>
<evidence type="ECO:0000313" key="8">
    <source>
        <dbReference type="EMBL" id="WQD80523.1"/>
    </source>
</evidence>
<evidence type="ECO:0000256" key="4">
    <source>
        <dbReference type="ARBA" id="ARBA00022692"/>
    </source>
</evidence>